<proteinExistence type="predicted"/>
<organism evidence="1 2">
    <name type="scientific">Variovorax paradoxus</name>
    <dbReference type="NCBI Taxonomy" id="34073"/>
    <lineage>
        <taxon>Bacteria</taxon>
        <taxon>Pseudomonadati</taxon>
        <taxon>Pseudomonadota</taxon>
        <taxon>Betaproteobacteria</taxon>
        <taxon>Burkholderiales</taxon>
        <taxon>Comamonadaceae</taxon>
        <taxon>Variovorax</taxon>
    </lineage>
</organism>
<dbReference type="EMBL" id="LVHG01000027">
    <property type="protein sequence ID" value="OAK66102.1"/>
    <property type="molecule type" value="Genomic_DNA"/>
</dbReference>
<evidence type="ECO:0000313" key="1">
    <source>
        <dbReference type="EMBL" id="OAK66102.1"/>
    </source>
</evidence>
<dbReference type="AlphaFoldDB" id="A0AA91ICC0"/>
<dbReference type="Proteomes" id="UP000077852">
    <property type="component" value="Unassembled WGS sequence"/>
</dbReference>
<accession>A0AA91ICC0</accession>
<dbReference type="RefSeq" id="WP_081266693.1">
    <property type="nucleotide sequence ID" value="NZ_LVHG01000027.1"/>
</dbReference>
<protein>
    <submittedName>
        <fullName evidence="1">Uncharacterized protein</fullName>
    </submittedName>
</protein>
<reference evidence="1 2" key="1">
    <citation type="submission" date="2016-03" db="EMBL/GenBank/DDBJ databases">
        <title>Genome sequence of Variovorax paradoxus KB5.</title>
        <authorList>
            <person name="Jeong H."/>
            <person name="Hong C.E."/>
            <person name="Jo S.H."/>
            <person name="Park J.M."/>
        </authorList>
    </citation>
    <scope>NUCLEOTIDE SEQUENCE [LARGE SCALE GENOMIC DNA]</scope>
    <source>
        <strain evidence="1 2">KB5</strain>
    </source>
</reference>
<evidence type="ECO:0000313" key="2">
    <source>
        <dbReference type="Proteomes" id="UP000077852"/>
    </source>
</evidence>
<name>A0AA91ICC0_VARPD</name>
<sequence>MSYTVFVQKFAGGAPSAIPFASVVSILQRYGDVGDAGGRLEFTPAGDDLCEVGFVGGSEVEGIDSVSFERPASGGRLASLVFELLALPGMCYYELDCSYVLARTEITAELPPGLVDMCESGSVTVISSASEVPL</sequence>
<comment type="caution">
    <text evidence="1">The sequence shown here is derived from an EMBL/GenBank/DDBJ whole genome shotgun (WGS) entry which is preliminary data.</text>
</comment>
<gene>
    <name evidence="1" type="ORF">A3K87_10095</name>
</gene>